<organism evidence="2 3">
    <name type="scientific">Amycolatopsis balhimycina DSM 5908</name>
    <dbReference type="NCBI Taxonomy" id="1081091"/>
    <lineage>
        <taxon>Bacteria</taxon>
        <taxon>Bacillati</taxon>
        <taxon>Actinomycetota</taxon>
        <taxon>Actinomycetes</taxon>
        <taxon>Pseudonocardiales</taxon>
        <taxon>Pseudonocardiaceae</taxon>
        <taxon>Amycolatopsis</taxon>
    </lineage>
</organism>
<keyword evidence="3" id="KW-1185">Reference proteome</keyword>
<dbReference type="Pfam" id="PF00561">
    <property type="entry name" value="Abhydrolase_1"/>
    <property type="match status" value="1"/>
</dbReference>
<dbReference type="GO" id="GO:0016020">
    <property type="term" value="C:membrane"/>
    <property type="evidence" value="ECO:0007669"/>
    <property type="project" value="TreeGrafter"/>
</dbReference>
<dbReference type="InterPro" id="IPR000073">
    <property type="entry name" value="AB_hydrolase_1"/>
</dbReference>
<dbReference type="InterPro" id="IPR050266">
    <property type="entry name" value="AB_hydrolase_sf"/>
</dbReference>
<dbReference type="GO" id="GO:0016787">
    <property type="term" value="F:hydrolase activity"/>
    <property type="evidence" value="ECO:0007669"/>
    <property type="project" value="UniProtKB-KW"/>
</dbReference>
<dbReference type="PRINTS" id="PR00111">
    <property type="entry name" value="ABHYDROLASE"/>
</dbReference>
<comment type="caution">
    <text evidence="2">The sequence shown here is derived from an EMBL/GenBank/DDBJ whole genome shotgun (WGS) entry which is preliminary data.</text>
</comment>
<dbReference type="OrthoDB" id="3400345at2"/>
<dbReference type="Gene3D" id="3.40.50.1820">
    <property type="entry name" value="alpha/beta hydrolase"/>
    <property type="match status" value="1"/>
</dbReference>
<evidence type="ECO:0000313" key="2">
    <source>
        <dbReference type="EMBL" id="RSM37545.1"/>
    </source>
</evidence>
<protein>
    <submittedName>
        <fullName evidence="2">Alpha/beta hydrolase</fullName>
    </submittedName>
</protein>
<name>A0A428W388_AMYBA</name>
<dbReference type="AlphaFoldDB" id="A0A428W388"/>
<evidence type="ECO:0000259" key="1">
    <source>
        <dbReference type="Pfam" id="PF00561"/>
    </source>
</evidence>
<dbReference type="SUPFAM" id="SSF53474">
    <property type="entry name" value="alpha/beta-Hydrolases"/>
    <property type="match status" value="1"/>
</dbReference>
<dbReference type="Proteomes" id="UP000286716">
    <property type="component" value="Unassembled WGS sequence"/>
</dbReference>
<reference evidence="2 3" key="1">
    <citation type="submission" date="2018-05" db="EMBL/GenBank/DDBJ databases">
        <title>Evolution of GPA BGCs.</title>
        <authorList>
            <person name="Waglechner N."/>
            <person name="Wright G.D."/>
        </authorList>
    </citation>
    <scope>NUCLEOTIDE SEQUENCE [LARGE SCALE GENOMIC DNA]</scope>
    <source>
        <strain evidence="2 3">DSM 5908</strain>
    </source>
</reference>
<feature type="domain" description="AB hydrolase-1" evidence="1">
    <location>
        <begin position="32"/>
        <end position="268"/>
    </location>
</feature>
<gene>
    <name evidence="2" type="ORF">DMA12_36140</name>
</gene>
<proteinExistence type="predicted"/>
<dbReference type="PANTHER" id="PTHR43798:SF24">
    <property type="entry name" value="CIS-3-ALKYL-4-ALKYLOXETAN-2-ONE DECARBOXYLASE"/>
    <property type="match status" value="1"/>
</dbReference>
<evidence type="ECO:0000313" key="3">
    <source>
        <dbReference type="Proteomes" id="UP000286716"/>
    </source>
</evidence>
<dbReference type="RefSeq" id="WP_020638325.1">
    <property type="nucleotide sequence ID" value="NZ_QHHU01000068.1"/>
</dbReference>
<keyword evidence="2" id="KW-0378">Hydrolase</keyword>
<dbReference type="EMBL" id="QHHU01000068">
    <property type="protein sequence ID" value="RSM37545.1"/>
    <property type="molecule type" value="Genomic_DNA"/>
</dbReference>
<dbReference type="InterPro" id="IPR029058">
    <property type="entry name" value="AB_hydrolase_fold"/>
</dbReference>
<sequence>MDLKTWAEQRGRVSTASGDVAYTDVGEGPVALFVHGVGINGLLWRKAMTELAGVRRCVALDLPGHGGSPVTPEQDLSLGGLARLLEDFCASLELDELDLVANDTGGAIAQVFAVHHADRLRTLTLTNCDTEGNLPPEAFRPVVELAERGELAPVSVRLAANPEQARTTVLGGGYEHPELVPEELLRAYVEPVFGTLESARQFERMLTSIQGKELDTIEPLLARFRVPTLLVWGTGDPNFGVEWAYRFRDTVPGVTEVVEVPGAKLFFPDERPEDLVPHLRRFWA</sequence>
<accession>A0A428W388</accession>
<dbReference type="PANTHER" id="PTHR43798">
    <property type="entry name" value="MONOACYLGLYCEROL LIPASE"/>
    <property type="match status" value="1"/>
</dbReference>